<dbReference type="EMBL" id="VOQF01000001">
    <property type="protein sequence ID" value="TXC92697.1"/>
    <property type="molecule type" value="Genomic_DNA"/>
</dbReference>
<sequence length="315" mass="35794">MKKKVIPFAVVSTLVFAPLSAGAVEYKEVKEQYPAVTTWTEMEWNNYLEENYGSQLNDYDNMDELKAEIGEPIDVNQLADGDLDQNILDIIERYNMDTNQLVAFLEEYDNRDNIHFVGDLVNSLDEGWSVDENGSTNNNGVVASENNNEDNASDNSNANGPNEPSETETLDERQLEETYLIPLGWTVDEFNQYLVDNYDTDLNDYTLFEDLVSQVGPLITDENERELIEKYGLTPGEYEELLAEYGERPDDYYFLNDLRESLDYYNSDQPEEAATENGGDMPDTATNSLAYVFLGVGLFMLGGITLRARKHFGDR</sequence>
<feature type="chain" id="PRO_5022719692" evidence="3">
    <location>
        <begin position="24"/>
        <end position="315"/>
    </location>
</feature>
<dbReference type="InterPro" id="IPR030832">
    <property type="entry name" value="Acidic_LPXTA"/>
</dbReference>
<evidence type="ECO:0000313" key="4">
    <source>
        <dbReference type="EMBL" id="TXC92697.1"/>
    </source>
</evidence>
<evidence type="ECO:0000256" key="1">
    <source>
        <dbReference type="SAM" id="MobiDB-lite"/>
    </source>
</evidence>
<reference evidence="4 5" key="1">
    <citation type="journal article" date="2005" name="Int. J. Syst. Evol. Microbiol.">
        <title>Bacillus litoralis sp. nov., isolated from a tidal flat of the Yellow Sea in Korea.</title>
        <authorList>
            <person name="Yoon J.H."/>
            <person name="Oh T.K."/>
        </authorList>
    </citation>
    <scope>NUCLEOTIDE SEQUENCE [LARGE SCALE GENOMIC DNA]</scope>
    <source>
        <strain evidence="4 5">SW-211</strain>
    </source>
</reference>
<dbReference type="AlphaFoldDB" id="A0A5C6W423"/>
<dbReference type="NCBIfam" id="TIGR04383">
    <property type="entry name" value="acidic_w_LPXTA"/>
    <property type="match status" value="2"/>
</dbReference>
<dbReference type="OrthoDB" id="2718583at2"/>
<keyword evidence="2" id="KW-0472">Membrane</keyword>
<keyword evidence="2" id="KW-1133">Transmembrane helix</keyword>
<comment type="caution">
    <text evidence="4">The sequence shown here is derived from an EMBL/GenBank/DDBJ whole genome shotgun (WGS) entry which is preliminary data.</text>
</comment>
<dbReference type="RefSeq" id="WP_146945556.1">
    <property type="nucleotide sequence ID" value="NZ_VOQF01000001.1"/>
</dbReference>
<gene>
    <name evidence="4" type="ORF">FS935_00355</name>
</gene>
<keyword evidence="3" id="KW-0732">Signal</keyword>
<feature type="compositionally biased region" description="Low complexity" evidence="1">
    <location>
        <begin position="137"/>
        <end position="146"/>
    </location>
</feature>
<keyword evidence="5" id="KW-1185">Reference proteome</keyword>
<evidence type="ECO:0000256" key="3">
    <source>
        <dbReference type="SAM" id="SignalP"/>
    </source>
</evidence>
<evidence type="ECO:0000256" key="2">
    <source>
        <dbReference type="SAM" id="Phobius"/>
    </source>
</evidence>
<dbReference type="Proteomes" id="UP000321363">
    <property type="component" value="Unassembled WGS sequence"/>
</dbReference>
<evidence type="ECO:0000313" key="5">
    <source>
        <dbReference type="Proteomes" id="UP000321363"/>
    </source>
</evidence>
<feature type="transmembrane region" description="Helical" evidence="2">
    <location>
        <begin position="289"/>
        <end position="308"/>
    </location>
</feature>
<feature type="signal peptide" evidence="3">
    <location>
        <begin position="1"/>
        <end position="23"/>
    </location>
</feature>
<proteinExistence type="predicted"/>
<name>A0A5C6W423_9BACI</name>
<keyword evidence="2" id="KW-0812">Transmembrane</keyword>
<organism evidence="4 5">
    <name type="scientific">Metabacillus litoralis</name>
    <dbReference type="NCBI Taxonomy" id="152268"/>
    <lineage>
        <taxon>Bacteria</taxon>
        <taxon>Bacillati</taxon>
        <taxon>Bacillota</taxon>
        <taxon>Bacilli</taxon>
        <taxon>Bacillales</taxon>
        <taxon>Bacillaceae</taxon>
        <taxon>Metabacillus</taxon>
    </lineage>
</organism>
<protein>
    <submittedName>
        <fullName evidence="4">Processed acidic surface protein</fullName>
    </submittedName>
</protein>
<accession>A0A5C6W423</accession>
<feature type="region of interest" description="Disordered" evidence="1">
    <location>
        <begin position="131"/>
        <end position="173"/>
    </location>
</feature>